<dbReference type="RefSeq" id="WP_390884422.1">
    <property type="nucleotide sequence ID" value="NZ_CP063458.1"/>
</dbReference>
<dbReference type="Pfam" id="PF24719">
    <property type="entry name" value="Imm33-like"/>
    <property type="match status" value="1"/>
</dbReference>
<evidence type="ECO:0000259" key="1">
    <source>
        <dbReference type="Pfam" id="PF24719"/>
    </source>
</evidence>
<gene>
    <name evidence="2" type="ORF">IPV69_19695</name>
</gene>
<name>A0A7M2X6M1_9BACT</name>
<reference evidence="2 3" key="1">
    <citation type="submission" date="2020-10" db="EMBL/GenBank/DDBJ databases">
        <title>Wide distribution of Phycisphaera-like planctomycetes from WD2101 soil group in peatlands and genome analysis of the first cultivated representative.</title>
        <authorList>
            <person name="Dedysh S.N."/>
            <person name="Beletsky A.V."/>
            <person name="Ivanova A."/>
            <person name="Kulichevskaya I.S."/>
            <person name="Suzina N.E."/>
            <person name="Philippov D.A."/>
            <person name="Rakitin A.L."/>
            <person name="Mardanov A.V."/>
            <person name="Ravin N.V."/>
        </authorList>
    </citation>
    <scope>NUCLEOTIDE SEQUENCE [LARGE SCALE GENOMIC DNA]</scope>
    <source>
        <strain evidence="2 3">M1803</strain>
    </source>
</reference>
<organism evidence="2 3">
    <name type="scientific">Humisphaera borealis</name>
    <dbReference type="NCBI Taxonomy" id="2807512"/>
    <lineage>
        <taxon>Bacteria</taxon>
        <taxon>Pseudomonadati</taxon>
        <taxon>Planctomycetota</taxon>
        <taxon>Phycisphaerae</taxon>
        <taxon>Tepidisphaerales</taxon>
        <taxon>Tepidisphaeraceae</taxon>
        <taxon>Humisphaera</taxon>
    </lineage>
</organism>
<keyword evidence="3" id="KW-1185">Reference proteome</keyword>
<evidence type="ECO:0000313" key="2">
    <source>
        <dbReference type="EMBL" id="QOV92480.1"/>
    </source>
</evidence>
<dbReference type="InterPro" id="IPR056509">
    <property type="entry name" value="Imm33-like"/>
</dbReference>
<dbReference type="EMBL" id="CP063458">
    <property type="protein sequence ID" value="QOV92480.1"/>
    <property type="molecule type" value="Genomic_DNA"/>
</dbReference>
<dbReference type="KEGG" id="hbs:IPV69_19695"/>
<accession>A0A7M2X6M1</accession>
<evidence type="ECO:0000313" key="3">
    <source>
        <dbReference type="Proteomes" id="UP000593765"/>
    </source>
</evidence>
<dbReference type="AlphaFoldDB" id="A0A7M2X6M1"/>
<feature type="domain" description="Imm33-like" evidence="1">
    <location>
        <begin position="7"/>
        <end position="109"/>
    </location>
</feature>
<proteinExistence type="predicted"/>
<dbReference type="Proteomes" id="UP000593765">
    <property type="component" value="Chromosome"/>
</dbReference>
<protein>
    <recommendedName>
        <fullName evidence="1">Imm33-like domain-containing protein</fullName>
    </recommendedName>
</protein>
<sequence>MNALMDRQRQICQKYKSEFMAAPLDLKVGISRSVRDGVLPIHGLRIRPAHGTTGWFVWAGGEMLQAPDFFVPLHVEHLQEWCPIIIPFLGLAPGWRFLIADGHEDVWFDGELLSES</sequence>